<gene>
    <name evidence="1" type="ORF">V1517DRAFT_311535</name>
</gene>
<sequence length="203" mass="22714">MLSVFTDRAPSDNDELPNTNDDTENIASAYHSSFGGSSSDSWMLDTARHNTCAIILHLVIQKINGSPQTPPLSPTSTCTHNIPHRNTSQHLSTRRRWRWRPPSRSAIAGNRRARVVSPWDSIVLSGPRWVRYLTALFDDISTTDMLTRTQRQAHICLQHKRGSTADLTNWRPVTLQNADAWCSDIAGDMADRSVATLSTNVNH</sequence>
<dbReference type="EMBL" id="MU970034">
    <property type="protein sequence ID" value="KAK9326357.1"/>
    <property type="molecule type" value="Genomic_DNA"/>
</dbReference>
<organism evidence="1 2">
    <name type="scientific">Lipomyces orientalis</name>
    <dbReference type="NCBI Taxonomy" id="1233043"/>
    <lineage>
        <taxon>Eukaryota</taxon>
        <taxon>Fungi</taxon>
        <taxon>Dikarya</taxon>
        <taxon>Ascomycota</taxon>
        <taxon>Saccharomycotina</taxon>
        <taxon>Lipomycetes</taxon>
        <taxon>Lipomycetales</taxon>
        <taxon>Lipomycetaceae</taxon>
        <taxon>Lipomyces</taxon>
    </lineage>
</organism>
<proteinExistence type="predicted"/>
<accession>A0ACC3TYW1</accession>
<evidence type="ECO:0000313" key="1">
    <source>
        <dbReference type="EMBL" id="KAK9326357.1"/>
    </source>
</evidence>
<dbReference type="Proteomes" id="UP001489719">
    <property type="component" value="Unassembled WGS sequence"/>
</dbReference>
<comment type="caution">
    <text evidence="1">The sequence shown here is derived from an EMBL/GenBank/DDBJ whole genome shotgun (WGS) entry which is preliminary data.</text>
</comment>
<keyword evidence="2" id="KW-1185">Reference proteome</keyword>
<protein>
    <submittedName>
        <fullName evidence="1">Uncharacterized protein</fullName>
    </submittedName>
</protein>
<reference evidence="2" key="1">
    <citation type="journal article" date="2024" name="Front. Bioeng. Biotechnol.">
        <title>Genome-scale model development and genomic sequencing of the oleaginous clade Lipomyces.</title>
        <authorList>
            <person name="Czajka J.J."/>
            <person name="Han Y."/>
            <person name="Kim J."/>
            <person name="Mondo S.J."/>
            <person name="Hofstad B.A."/>
            <person name="Robles A."/>
            <person name="Haridas S."/>
            <person name="Riley R."/>
            <person name="LaButti K."/>
            <person name="Pangilinan J."/>
            <person name="Andreopoulos W."/>
            <person name="Lipzen A."/>
            <person name="Yan J."/>
            <person name="Wang M."/>
            <person name="Ng V."/>
            <person name="Grigoriev I.V."/>
            <person name="Spatafora J.W."/>
            <person name="Magnuson J.K."/>
            <person name="Baker S.E."/>
            <person name="Pomraning K.R."/>
        </authorList>
    </citation>
    <scope>NUCLEOTIDE SEQUENCE [LARGE SCALE GENOMIC DNA]</scope>
    <source>
        <strain evidence="2">CBS 10300</strain>
    </source>
</reference>
<evidence type="ECO:0000313" key="2">
    <source>
        <dbReference type="Proteomes" id="UP001489719"/>
    </source>
</evidence>
<name>A0ACC3TYW1_9ASCO</name>